<reference evidence="3 4" key="2">
    <citation type="submission" date="2018-06" db="EMBL/GenBank/DDBJ databases">
        <title>Comparative genomics of rhizobia nodulating Arachis hypogaea in China.</title>
        <authorList>
            <person name="Li Y."/>
        </authorList>
    </citation>
    <scope>NUCLEOTIDE SEQUENCE [LARGE SCALE GENOMIC DNA]</scope>
    <source>
        <strain evidence="3 4">CCBAU 51658</strain>
    </source>
</reference>
<evidence type="ECO:0000313" key="3">
    <source>
        <dbReference type="EMBL" id="QOZ62680.1"/>
    </source>
</evidence>
<keyword evidence="4" id="KW-1185">Reference proteome</keyword>
<evidence type="ECO:0000259" key="1">
    <source>
        <dbReference type="Pfam" id="PF16289"/>
    </source>
</evidence>
<name>A0A410VDF8_9BRAD</name>
<reference evidence="2" key="3">
    <citation type="submission" date="2022-12" db="EMBL/GenBank/DDBJ databases">
        <authorList>
            <person name="Sun Q."/>
            <person name="Zhou Y."/>
        </authorList>
    </citation>
    <scope>NUCLEOTIDE SEQUENCE</scope>
    <source>
        <strain evidence="2">CGMCC 1.15034</strain>
    </source>
</reference>
<protein>
    <recommendedName>
        <fullName evidence="1">DUF4935 domain-containing protein</fullName>
    </recommendedName>
</protein>
<dbReference type="RefSeq" id="WP_128968250.1">
    <property type="nucleotide sequence ID" value="NZ_BMHC01000028.1"/>
</dbReference>
<evidence type="ECO:0000313" key="4">
    <source>
        <dbReference type="Proteomes" id="UP000593880"/>
    </source>
</evidence>
<dbReference type="Proteomes" id="UP000593880">
    <property type="component" value="Chromosome"/>
</dbReference>
<dbReference type="AlphaFoldDB" id="A0A410VDF8"/>
<accession>A0A410VDF8</accession>
<evidence type="ECO:0000313" key="2">
    <source>
        <dbReference type="EMBL" id="GGI33045.1"/>
    </source>
</evidence>
<dbReference type="SUPFAM" id="SSF88723">
    <property type="entry name" value="PIN domain-like"/>
    <property type="match status" value="1"/>
</dbReference>
<dbReference type="EMBL" id="CP030057">
    <property type="protein sequence ID" value="QOZ62680.1"/>
    <property type="molecule type" value="Genomic_DNA"/>
</dbReference>
<proteinExistence type="predicted"/>
<gene>
    <name evidence="2" type="ORF">GCM10010987_72430</name>
    <name evidence="3" type="ORF">XH86_31035</name>
</gene>
<feature type="domain" description="DUF4935" evidence="1">
    <location>
        <begin position="5"/>
        <end position="181"/>
    </location>
</feature>
<dbReference type="InterPro" id="IPR029060">
    <property type="entry name" value="PIN-like_dom_sf"/>
</dbReference>
<organism evidence="2 5">
    <name type="scientific">Bradyrhizobium guangdongense</name>
    <dbReference type="NCBI Taxonomy" id="1325090"/>
    <lineage>
        <taxon>Bacteria</taxon>
        <taxon>Pseudomonadati</taxon>
        <taxon>Pseudomonadota</taxon>
        <taxon>Alphaproteobacteria</taxon>
        <taxon>Hyphomicrobiales</taxon>
        <taxon>Nitrobacteraceae</taxon>
        <taxon>Bradyrhizobium</taxon>
    </lineage>
</organism>
<dbReference type="Proteomes" id="UP000625079">
    <property type="component" value="Unassembled WGS sequence"/>
</dbReference>
<dbReference type="EMBL" id="BMHC01000028">
    <property type="protein sequence ID" value="GGI33045.1"/>
    <property type="molecule type" value="Genomic_DNA"/>
</dbReference>
<evidence type="ECO:0000313" key="5">
    <source>
        <dbReference type="Proteomes" id="UP000625079"/>
    </source>
</evidence>
<dbReference type="OrthoDB" id="8685584at2"/>
<reference evidence="2" key="1">
    <citation type="journal article" date="2014" name="Int. J. Syst. Evol. Microbiol.">
        <title>Complete genome sequence of Corynebacterium casei LMG S-19264T (=DSM 44701T), isolated from a smear-ripened cheese.</title>
        <authorList>
            <consortium name="US DOE Joint Genome Institute (JGI-PGF)"/>
            <person name="Walter F."/>
            <person name="Albersmeier A."/>
            <person name="Kalinowski J."/>
            <person name="Ruckert C."/>
        </authorList>
    </citation>
    <scope>NUCLEOTIDE SEQUENCE</scope>
    <source>
        <strain evidence="2">CGMCC 1.15034</strain>
    </source>
</reference>
<dbReference type="InterPro" id="IPR032557">
    <property type="entry name" value="DUF4935"/>
</dbReference>
<sequence>MLKLLIDTCVWLDMAKDYRHQPTLAALEQLIEAGEVSLILPQQSVVEFARNKERIIRDSAKSLSSHFKRVKDAVRQFGSPNGRDQVLSSLDDVDHRVAILGEAVQESVRQIEKLFSTVQAIDANQQIKLRSAQRALDKQAPFHRDKNSMGDAVLIETYRDVLSTGASDHEYAFVTHNKHDFSDMGVDERRPHPDLAELFVSENSTYALAVGEVLQQYAPERMEEVKWEFEYREEPRLLSEIVEAEHLLFRQVWYNRHWNLRIAIERGKHKLVTKEEWDKHPKRRNKMTIDTVWNGALAAAKRTEEEVGLENLGPWTDFEWGMINGKLSALRWVMGSEWDFLDT</sequence>
<dbReference type="Pfam" id="PF16289">
    <property type="entry name" value="PIN_12"/>
    <property type="match status" value="1"/>
</dbReference>